<feature type="signal peptide" evidence="1">
    <location>
        <begin position="1"/>
        <end position="31"/>
    </location>
</feature>
<evidence type="ECO:0000313" key="5">
    <source>
        <dbReference type="Proteomes" id="UP000244446"/>
    </source>
</evidence>
<evidence type="ECO:0000259" key="2">
    <source>
        <dbReference type="Pfam" id="PF00144"/>
    </source>
</evidence>
<dbReference type="InterPro" id="IPR021860">
    <property type="entry name" value="Peptidase_S12_Pab87-rel_C"/>
</dbReference>
<dbReference type="Proteomes" id="UP000244446">
    <property type="component" value="Unassembled WGS sequence"/>
</dbReference>
<dbReference type="Gene3D" id="2.40.128.600">
    <property type="match status" value="1"/>
</dbReference>
<dbReference type="PANTHER" id="PTHR46825">
    <property type="entry name" value="D-ALANYL-D-ALANINE-CARBOXYPEPTIDASE/ENDOPEPTIDASE AMPH"/>
    <property type="match status" value="1"/>
</dbReference>
<dbReference type="SUPFAM" id="SSF56601">
    <property type="entry name" value="beta-lactamase/transpeptidase-like"/>
    <property type="match status" value="1"/>
</dbReference>
<evidence type="ECO:0000259" key="3">
    <source>
        <dbReference type="Pfam" id="PF11954"/>
    </source>
</evidence>
<evidence type="ECO:0000313" key="4">
    <source>
        <dbReference type="EMBL" id="PVA08634.1"/>
    </source>
</evidence>
<dbReference type="InterPro" id="IPR050491">
    <property type="entry name" value="AmpC-like"/>
</dbReference>
<organism evidence="4 5">
    <name type="scientific">Pelagivirga sediminicola</name>
    <dbReference type="NCBI Taxonomy" id="2170575"/>
    <lineage>
        <taxon>Bacteria</taxon>
        <taxon>Pseudomonadati</taxon>
        <taxon>Pseudomonadota</taxon>
        <taxon>Alphaproteobacteria</taxon>
        <taxon>Rhodobacterales</taxon>
        <taxon>Paracoccaceae</taxon>
        <taxon>Pelagivirga</taxon>
    </lineage>
</organism>
<keyword evidence="5" id="KW-1185">Reference proteome</keyword>
<dbReference type="InterPro" id="IPR012338">
    <property type="entry name" value="Beta-lactam/transpept-like"/>
</dbReference>
<name>A0A2T7G2M2_9RHOB</name>
<gene>
    <name evidence="4" type="ORF">DC366_18195</name>
</gene>
<dbReference type="RefSeq" id="WP_108693604.1">
    <property type="nucleotide sequence ID" value="NZ_QCYH01000022.1"/>
</dbReference>
<dbReference type="Pfam" id="PF00144">
    <property type="entry name" value="Beta-lactamase"/>
    <property type="match status" value="1"/>
</dbReference>
<keyword evidence="4" id="KW-0378">Hydrolase</keyword>
<feature type="chain" id="PRO_5015483273" evidence="1">
    <location>
        <begin position="32"/>
        <end position="551"/>
    </location>
</feature>
<dbReference type="AlphaFoldDB" id="A0A2T7G2M2"/>
<dbReference type="OrthoDB" id="5377981at2"/>
<evidence type="ECO:0000256" key="1">
    <source>
        <dbReference type="SAM" id="SignalP"/>
    </source>
</evidence>
<reference evidence="4 5" key="1">
    <citation type="submission" date="2018-04" db="EMBL/GenBank/DDBJ databases">
        <title>Pelagivirga bohaiensis gen. nov., sp. nov., a bacterium isolated from the Bohai Sea.</title>
        <authorList>
            <person name="Ji X."/>
        </authorList>
    </citation>
    <scope>NUCLEOTIDE SEQUENCE [LARGE SCALE GENOMIC DNA]</scope>
    <source>
        <strain evidence="4 5">BH-SD19</strain>
    </source>
</reference>
<dbReference type="InterPro" id="IPR001466">
    <property type="entry name" value="Beta-lactam-related"/>
</dbReference>
<proteinExistence type="predicted"/>
<keyword evidence="1" id="KW-0732">Signal</keyword>
<dbReference type="Gene3D" id="3.40.710.10">
    <property type="entry name" value="DD-peptidase/beta-lactamase superfamily"/>
    <property type="match status" value="1"/>
</dbReference>
<dbReference type="PANTHER" id="PTHR46825:SF15">
    <property type="entry name" value="BETA-LACTAMASE-RELATED DOMAIN-CONTAINING PROTEIN"/>
    <property type="match status" value="1"/>
</dbReference>
<comment type="caution">
    <text evidence="4">The sequence shown here is derived from an EMBL/GenBank/DDBJ whole genome shotgun (WGS) entry which is preliminary data.</text>
</comment>
<protein>
    <submittedName>
        <fullName evidence="4">Serine hydrolase</fullName>
    </submittedName>
</protein>
<feature type="domain" description="Peptidase S12 Pab87-related C-terminal" evidence="3">
    <location>
        <begin position="450"/>
        <end position="538"/>
    </location>
</feature>
<accession>A0A2T7G2M2</accession>
<feature type="domain" description="Beta-lactamase-related" evidence="2">
    <location>
        <begin position="75"/>
        <end position="406"/>
    </location>
</feature>
<sequence>MTRSTGISAGRRAIPGAFPGAVLGAAAALFAANTALHAQSALPEFALPDPAMSPARATVLPVPQDRIANAVASLDGLAQDLLDRTGVPGLAVAVVQGQDTLLMRGWGQRAEGGQAEGGQAEVDADTVFLLASLSKSVGATVVATQVANGAVSWDDPVRDYLPWFDLGDPWVSDHVTIGDLYAHRSGLPDHAGDDLEDVGYDRRAVLERLAQLPMGRFRADYAYTNFGLTAAAEAVATAAGTDWASLSERALYAPLGMGATSSRHADYMARGNRAAAHVPGADGFAVADLRQPDAQSPAGGVSSSARDMAQWMKLVLSGGRRDGAQLIAPGALVPALSPQAITGRPADAADRTGSYGYGVGIGVRPSGRVMLSHSGAFAFGAATAYAMLPDLKLGIVVLTNASPTGLPEALAASFLDRVEFGADQRDWLAAYGPRIAPLSAPAGALVGTSPPQQPAAARPPDAYAGRYDSAYFGAAEVRKTADGLLLEVGPAPQRLPLSHWDGDRFVAFPVTENQPEGSVSQVVFTIGADGQADMVTVEHLNDAGLGGFRRP</sequence>
<dbReference type="Pfam" id="PF11954">
    <property type="entry name" value="DUF3471"/>
    <property type="match status" value="1"/>
</dbReference>
<dbReference type="GO" id="GO:0016787">
    <property type="term" value="F:hydrolase activity"/>
    <property type="evidence" value="ECO:0007669"/>
    <property type="project" value="UniProtKB-KW"/>
</dbReference>
<dbReference type="EMBL" id="QCYH01000022">
    <property type="protein sequence ID" value="PVA08634.1"/>
    <property type="molecule type" value="Genomic_DNA"/>
</dbReference>